<reference evidence="4" key="1">
    <citation type="submission" date="2025-08" db="UniProtKB">
        <authorList>
            <consortium name="RefSeq"/>
        </authorList>
    </citation>
    <scope>IDENTIFICATION</scope>
</reference>
<accession>A0ABM4CQV0</accession>
<evidence type="ECO:0000256" key="1">
    <source>
        <dbReference type="SAM" id="MobiDB-lite"/>
    </source>
</evidence>
<feature type="transmembrane region" description="Helical" evidence="2">
    <location>
        <begin position="20"/>
        <end position="42"/>
    </location>
</feature>
<dbReference type="GeneID" id="100211777"/>
<protein>
    <submittedName>
        <fullName evidence="4">Uncharacterized protein LOC100211777</fullName>
    </submittedName>
</protein>
<name>A0ABM4CQV0_HYDVU</name>
<feature type="compositionally biased region" description="Low complexity" evidence="1">
    <location>
        <begin position="264"/>
        <end position="276"/>
    </location>
</feature>
<evidence type="ECO:0000313" key="4">
    <source>
        <dbReference type="RefSeq" id="XP_065664232.1"/>
    </source>
</evidence>
<proteinExistence type="predicted"/>
<keyword evidence="3" id="KW-1185">Reference proteome</keyword>
<organism evidence="3 4">
    <name type="scientific">Hydra vulgaris</name>
    <name type="common">Hydra</name>
    <name type="synonym">Hydra attenuata</name>
    <dbReference type="NCBI Taxonomy" id="6087"/>
    <lineage>
        <taxon>Eukaryota</taxon>
        <taxon>Metazoa</taxon>
        <taxon>Cnidaria</taxon>
        <taxon>Hydrozoa</taxon>
        <taxon>Hydroidolina</taxon>
        <taxon>Anthoathecata</taxon>
        <taxon>Aplanulata</taxon>
        <taxon>Hydridae</taxon>
        <taxon>Hydra</taxon>
    </lineage>
</organism>
<dbReference type="RefSeq" id="XP_065664232.1">
    <property type="nucleotide sequence ID" value="XM_065808160.1"/>
</dbReference>
<evidence type="ECO:0000256" key="2">
    <source>
        <dbReference type="SAM" id="Phobius"/>
    </source>
</evidence>
<keyword evidence="2" id="KW-0812">Transmembrane</keyword>
<sequence>MNSLQTTILPSVIVVSPSFPTAAIVVLAVGAYIIFFTTSLLIRKCIITKGQSFCPTWFNEICTCQTCCVNNSVEETGCLISFARACDFPLPHKQVCMECLPTKQWCDNTFCSCLNGQSNECSGCKNTNFGEFTGCEDCKECSEFCGNCDCNFCSQPDSINCCCIEIKLTGNRAQNPGHQMNPYGGYSGNQMYYNNQGNIINQQPSLMTTGNHPGRGDALFNTQQAAQFQNTSYNPNQSFSAGHQLANSRLLPQPREHLVPGQQAFQGQQSFRGQQSVPSKMLGESSNSATIRL</sequence>
<gene>
    <name evidence="4" type="primary">LOC100211777</name>
</gene>
<evidence type="ECO:0000313" key="3">
    <source>
        <dbReference type="Proteomes" id="UP001652625"/>
    </source>
</evidence>
<dbReference type="Proteomes" id="UP001652625">
    <property type="component" value="Chromosome 10"/>
</dbReference>
<feature type="compositionally biased region" description="Polar residues" evidence="1">
    <location>
        <begin position="284"/>
        <end position="293"/>
    </location>
</feature>
<keyword evidence="2" id="KW-1133">Transmembrane helix</keyword>
<feature type="region of interest" description="Disordered" evidence="1">
    <location>
        <begin position="264"/>
        <end position="293"/>
    </location>
</feature>
<keyword evidence="2" id="KW-0472">Membrane</keyword>